<name>A0ABY7DBS5_MYAAR</name>
<feature type="compositionally biased region" description="Polar residues" evidence="1">
    <location>
        <begin position="127"/>
        <end position="152"/>
    </location>
</feature>
<dbReference type="Proteomes" id="UP001164746">
    <property type="component" value="Chromosome 1"/>
</dbReference>
<evidence type="ECO:0000256" key="1">
    <source>
        <dbReference type="SAM" id="MobiDB-lite"/>
    </source>
</evidence>
<keyword evidence="3" id="KW-1185">Reference proteome</keyword>
<proteinExistence type="predicted"/>
<reference evidence="2" key="1">
    <citation type="submission" date="2022-11" db="EMBL/GenBank/DDBJ databases">
        <title>Centuries of genome instability and evolution in soft-shell clam transmissible cancer (bioRxiv).</title>
        <authorList>
            <person name="Hart S.F.M."/>
            <person name="Yonemitsu M.A."/>
            <person name="Giersch R.M."/>
            <person name="Beal B.F."/>
            <person name="Arriagada G."/>
            <person name="Davis B.W."/>
            <person name="Ostrander E.A."/>
            <person name="Goff S.P."/>
            <person name="Metzger M.J."/>
        </authorList>
    </citation>
    <scope>NUCLEOTIDE SEQUENCE</scope>
    <source>
        <strain evidence="2">MELC-2E11</strain>
        <tissue evidence="2">Siphon/mantle</tissue>
    </source>
</reference>
<accession>A0ABY7DBS5</accession>
<gene>
    <name evidence="2" type="ORF">MAR_007583</name>
</gene>
<evidence type="ECO:0000313" key="3">
    <source>
        <dbReference type="Proteomes" id="UP001164746"/>
    </source>
</evidence>
<organism evidence="2 3">
    <name type="scientific">Mya arenaria</name>
    <name type="common">Soft-shell clam</name>
    <dbReference type="NCBI Taxonomy" id="6604"/>
    <lineage>
        <taxon>Eukaryota</taxon>
        <taxon>Metazoa</taxon>
        <taxon>Spiralia</taxon>
        <taxon>Lophotrochozoa</taxon>
        <taxon>Mollusca</taxon>
        <taxon>Bivalvia</taxon>
        <taxon>Autobranchia</taxon>
        <taxon>Heteroconchia</taxon>
        <taxon>Euheterodonta</taxon>
        <taxon>Imparidentia</taxon>
        <taxon>Neoheterodontei</taxon>
        <taxon>Myida</taxon>
        <taxon>Myoidea</taxon>
        <taxon>Myidae</taxon>
        <taxon>Mya</taxon>
    </lineage>
</organism>
<feature type="region of interest" description="Disordered" evidence="1">
    <location>
        <begin position="125"/>
        <end position="152"/>
    </location>
</feature>
<sequence>MYSGQVKSQGVCTGMTPCFCQYENGQFLDISSLGRTDGEPRFVNPSIPHNIYNTLGLQNGYTFLKNISDNSITLQYTANKRKSHIKLVCTTGDLNSTYFNAIGPAYQDSPDYFFELRSPLCCPQGTPKVTTRRPTTSKPGSTNPNKESWQQA</sequence>
<protein>
    <submittedName>
        <fullName evidence="2">Uncharacterized protein</fullName>
    </submittedName>
</protein>
<dbReference type="EMBL" id="CP111012">
    <property type="protein sequence ID" value="WAQ95112.1"/>
    <property type="molecule type" value="Genomic_DNA"/>
</dbReference>
<dbReference type="InterPro" id="IPR009011">
    <property type="entry name" value="Man6P_isomerase_rcpt-bd_dom_sf"/>
</dbReference>
<dbReference type="SUPFAM" id="SSF50911">
    <property type="entry name" value="Mannose 6-phosphate receptor domain"/>
    <property type="match status" value="1"/>
</dbReference>
<evidence type="ECO:0000313" key="2">
    <source>
        <dbReference type="EMBL" id="WAQ95112.1"/>
    </source>
</evidence>